<protein>
    <recommendedName>
        <fullName evidence="3">Translin</fullName>
    </recommendedName>
</protein>
<proteinExistence type="predicted"/>
<reference evidence="1 2" key="1">
    <citation type="submission" date="2024-03" db="EMBL/GenBank/DDBJ databases">
        <authorList>
            <person name="Brejova B."/>
        </authorList>
    </citation>
    <scope>NUCLEOTIDE SEQUENCE [LARGE SCALE GENOMIC DNA]</scope>
    <source>
        <strain evidence="1 2">CBS 14171</strain>
    </source>
</reference>
<dbReference type="InterPro" id="IPR033956">
    <property type="entry name" value="Translin"/>
</dbReference>
<gene>
    <name evidence="1" type="ORF">LODBEIA_P32280</name>
</gene>
<dbReference type="InterPro" id="IPR002848">
    <property type="entry name" value="Translin_fam"/>
</dbReference>
<dbReference type="GeneID" id="92208424"/>
<dbReference type="Pfam" id="PF01997">
    <property type="entry name" value="Translin"/>
    <property type="match status" value="1"/>
</dbReference>
<dbReference type="PANTHER" id="PTHR10741">
    <property type="entry name" value="TRANSLIN AND TRANSLIN ASSOCIATED PROTEIN X"/>
    <property type="match status" value="1"/>
</dbReference>
<accession>A0ABP0ZM69</accession>
<dbReference type="InterPro" id="IPR016069">
    <property type="entry name" value="Translin_C"/>
</dbReference>
<dbReference type="Proteomes" id="UP001497383">
    <property type="component" value="Chromosome 4"/>
</dbReference>
<keyword evidence="2" id="KW-1185">Reference proteome</keyword>
<name>A0ABP0ZM69_9ASCO</name>
<dbReference type="SUPFAM" id="SSF74784">
    <property type="entry name" value="Translin"/>
    <property type="match status" value="1"/>
</dbReference>
<evidence type="ECO:0000313" key="2">
    <source>
        <dbReference type="Proteomes" id="UP001497383"/>
    </source>
</evidence>
<dbReference type="CDD" id="cd14819">
    <property type="entry name" value="Translin"/>
    <property type="match status" value="1"/>
</dbReference>
<dbReference type="Gene3D" id="1.20.58.200">
    <property type="entry name" value="Translin, domain 2"/>
    <property type="match status" value="1"/>
</dbReference>
<dbReference type="RefSeq" id="XP_066830166.1">
    <property type="nucleotide sequence ID" value="XM_066973315.1"/>
</dbReference>
<dbReference type="InterPro" id="IPR036081">
    <property type="entry name" value="Translin_sf"/>
</dbReference>
<evidence type="ECO:0008006" key="3">
    <source>
        <dbReference type="Google" id="ProtNLM"/>
    </source>
</evidence>
<sequence>MIELDQFFADISDEIAKDVSDRASLQDLEHRFDLSLIPYHSKINSWTSTIPTELNDVFKETFNFEEELKTNLAKFNTELSGLECKSSQRESLSNKFVQDSIFVVLSNRYFWVLAMAYTTAPITIHVVTSGDNCGIVATPKEIFSALGVNDINYQSYLLALLKLTDVLVDYTTATVINQSIGSENSASPNYTLGLINSNIVSKLQNGFSLLDLKNDALRKRYDGLKYSSQKLNKIVYDLSLRNLITTTADIL</sequence>
<dbReference type="EMBL" id="OZ022408">
    <property type="protein sequence ID" value="CAK9439004.1"/>
    <property type="molecule type" value="Genomic_DNA"/>
</dbReference>
<evidence type="ECO:0000313" key="1">
    <source>
        <dbReference type="EMBL" id="CAK9439004.1"/>
    </source>
</evidence>
<organism evidence="1 2">
    <name type="scientific">Lodderomyces beijingensis</name>
    <dbReference type="NCBI Taxonomy" id="1775926"/>
    <lineage>
        <taxon>Eukaryota</taxon>
        <taxon>Fungi</taxon>
        <taxon>Dikarya</taxon>
        <taxon>Ascomycota</taxon>
        <taxon>Saccharomycotina</taxon>
        <taxon>Pichiomycetes</taxon>
        <taxon>Debaryomycetaceae</taxon>
        <taxon>Candida/Lodderomyces clade</taxon>
        <taxon>Lodderomyces</taxon>
    </lineage>
</organism>